<evidence type="ECO:0000313" key="2">
    <source>
        <dbReference type="Proteomes" id="UP001314170"/>
    </source>
</evidence>
<reference evidence="1 2" key="1">
    <citation type="submission" date="2024-01" db="EMBL/GenBank/DDBJ databases">
        <authorList>
            <person name="Waweru B."/>
        </authorList>
    </citation>
    <scope>NUCLEOTIDE SEQUENCE [LARGE SCALE GENOMIC DNA]</scope>
</reference>
<evidence type="ECO:0000313" key="1">
    <source>
        <dbReference type="EMBL" id="CAK7344289.1"/>
    </source>
</evidence>
<dbReference type="Proteomes" id="UP001314170">
    <property type="component" value="Unassembled WGS sequence"/>
</dbReference>
<gene>
    <name evidence="1" type="ORF">DCAF_LOCUS17717</name>
</gene>
<proteinExistence type="predicted"/>
<feature type="non-terminal residue" evidence="1">
    <location>
        <position position="64"/>
    </location>
</feature>
<accession>A0AAV1S3G6</accession>
<keyword evidence="2" id="KW-1185">Reference proteome</keyword>
<organism evidence="1 2">
    <name type="scientific">Dovyalis caffra</name>
    <dbReference type="NCBI Taxonomy" id="77055"/>
    <lineage>
        <taxon>Eukaryota</taxon>
        <taxon>Viridiplantae</taxon>
        <taxon>Streptophyta</taxon>
        <taxon>Embryophyta</taxon>
        <taxon>Tracheophyta</taxon>
        <taxon>Spermatophyta</taxon>
        <taxon>Magnoliopsida</taxon>
        <taxon>eudicotyledons</taxon>
        <taxon>Gunneridae</taxon>
        <taxon>Pentapetalae</taxon>
        <taxon>rosids</taxon>
        <taxon>fabids</taxon>
        <taxon>Malpighiales</taxon>
        <taxon>Salicaceae</taxon>
        <taxon>Flacourtieae</taxon>
        <taxon>Dovyalis</taxon>
    </lineage>
</organism>
<sequence>MDISGRLIDDSIINAISSLMINGLMKKAKNEVIGSFRGRKALGPSGAYRIGLLGGLTSSHYLGS</sequence>
<dbReference type="EMBL" id="CAWUPB010001161">
    <property type="protein sequence ID" value="CAK7344289.1"/>
    <property type="molecule type" value="Genomic_DNA"/>
</dbReference>
<name>A0AAV1S3G6_9ROSI</name>
<dbReference type="AlphaFoldDB" id="A0AAV1S3G6"/>
<comment type="caution">
    <text evidence="1">The sequence shown here is derived from an EMBL/GenBank/DDBJ whole genome shotgun (WGS) entry which is preliminary data.</text>
</comment>
<protein>
    <submittedName>
        <fullName evidence="1">Uncharacterized protein</fullName>
    </submittedName>
</protein>